<accession>A0A6J1DKF8</accession>
<dbReference type="InterPro" id="IPR036339">
    <property type="entry name" value="PUB-like_dom_sf"/>
</dbReference>
<dbReference type="SUPFAM" id="SSF143503">
    <property type="entry name" value="PUG domain-like"/>
    <property type="match status" value="1"/>
</dbReference>
<feature type="domain" description="UBA" evidence="2">
    <location>
        <begin position="37"/>
        <end position="78"/>
    </location>
</feature>
<dbReference type="SMART" id="SM00580">
    <property type="entry name" value="PUG"/>
    <property type="match status" value="1"/>
</dbReference>
<dbReference type="KEGG" id="mcha:111020886"/>
<feature type="region of interest" description="Disordered" evidence="1">
    <location>
        <begin position="115"/>
        <end position="151"/>
    </location>
</feature>
<dbReference type="PANTHER" id="PTHR46713:SF4">
    <property type="entry name" value="UBIQUITIN-ASSOCIATED (UBA)_TS-N DOMAIN PROTEIN"/>
    <property type="match status" value="1"/>
</dbReference>
<dbReference type="AlphaFoldDB" id="A0A6J1DKF8"/>
<dbReference type="GeneID" id="111020886"/>
<organism evidence="3 4">
    <name type="scientific">Momordica charantia</name>
    <name type="common">Bitter gourd</name>
    <name type="synonym">Balsam pear</name>
    <dbReference type="NCBI Taxonomy" id="3673"/>
    <lineage>
        <taxon>Eukaryota</taxon>
        <taxon>Viridiplantae</taxon>
        <taxon>Streptophyta</taxon>
        <taxon>Embryophyta</taxon>
        <taxon>Tracheophyta</taxon>
        <taxon>Spermatophyta</taxon>
        <taxon>Magnoliopsida</taxon>
        <taxon>eudicotyledons</taxon>
        <taxon>Gunneridae</taxon>
        <taxon>Pentapetalae</taxon>
        <taxon>rosids</taxon>
        <taxon>fabids</taxon>
        <taxon>Cucurbitales</taxon>
        <taxon>Cucurbitaceae</taxon>
        <taxon>Momordiceae</taxon>
        <taxon>Momordica</taxon>
    </lineage>
</organism>
<reference evidence="4" key="1">
    <citation type="submission" date="2025-08" db="UniProtKB">
        <authorList>
            <consortium name="RefSeq"/>
        </authorList>
    </citation>
    <scope>IDENTIFICATION</scope>
    <source>
        <strain evidence="4">OHB3-1</strain>
    </source>
</reference>
<dbReference type="SUPFAM" id="SSF46934">
    <property type="entry name" value="UBA-like"/>
    <property type="match status" value="1"/>
</dbReference>
<evidence type="ECO:0000259" key="2">
    <source>
        <dbReference type="PROSITE" id="PS50030"/>
    </source>
</evidence>
<feature type="region of interest" description="Disordered" evidence="1">
    <location>
        <begin position="193"/>
        <end position="219"/>
    </location>
</feature>
<dbReference type="InterPro" id="IPR018997">
    <property type="entry name" value="PUB_domain"/>
</dbReference>
<dbReference type="Pfam" id="PF09409">
    <property type="entry name" value="PUB"/>
    <property type="match status" value="1"/>
</dbReference>
<proteinExistence type="predicted"/>
<dbReference type="PANTHER" id="PTHR46713">
    <property type="entry name" value="F13M7.16 PROTEIN"/>
    <property type="match status" value="1"/>
</dbReference>
<evidence type="ECO:0000256" key="1">
    <source>
        <dbReference type="SAM" id="MobiDB-lite"/>
    </source>
</evidence>
<protein>
    <submittedName>
        <fullName evidence="4">Uncharacterized protein LOC111020886 isoform X1</fullName>
    </submittedName>
</protein>
<dbReference type="InterPro" id="IPR009060">
    <property type="entry name" value="UBA-like_sf"/>
</dbReference>
<keyword evidence="3" id="KW-1185">Reference proteome</keyword>
<dbReference type="Pfam" id="PF22562">
    <property type="entry name" value="UBA_7"/>
    <property type="match status" value="1"/>
</dbReference>
<dbReference type="RefSeq" id="XP_022153371.1">
    <property type="nucleotide sequence ID" value="XM_022297679.1"/>
</dbReference>
<dbReference type="OrthoDB" id="336240at2759"/>
<dbReference type="Gene3D" id="1.20.58.2190">
    <property type="match status" value="1"/>
</dbReference>
<evidence type="ECO:0000313" key="4">
    <source>
        <dbReference type="RefSeq" id="XP_022153371.1"/>
    </source>
</evidence>
<name>A0A6J1DKF8_MOMCH</name>
<dbReference type="InterPro" id="IPR015940">
    <property type="entry name" value="UBA"/>
</dbReference>
<dbReference type="Proteomes" id="UP000504603">
    <property type="component" value="Unplaced"/>
</dbReference>
<gene>
    <name evidence="4" type="primary">LOC111020886</name>
</gene>
<sequence length="343" mass="39861">MHPYSSPFFILNFQTLAHHSKKLLSLQFSFSRMAFLEVKQQLLSEIEALGFPRARAVRALHNTGNVSSEVAINWIIDHESDPDIDRMPLVAVNIDIEPSEPFHITEDMKRKAKELRNQMRQEKEEEEEKSERQREKDRIHSGKELQEAKRIAEETERKRYIDSRQAEKREEKNAREKVLQKLEQDKIERKRNLGMTSERLATKPTATGTGEKDEFNPQNSLPAISVGIAVSMRECLRSLKHHRKDDSEKVRKAFQTLFIYVRNVAKKPDEEKFRKIRLSNPLFQERVGSLKGGIEFLELCGFQRKGEFLYLPRDKVDPRVLFTAGSLLESALTNPFFGILQSV</sequence>
<dbReference type="Gene3D" id="1.10.8.10">
    <property type="entry name" value="DNA helicase RuvA subunit, C-terminal domain"/>
    <property type="match status" value="1"/>
</dbReference>
<dbReference type="CDD" id="cd14290">
    <property type="entry name" value="UBA_PUB_plant"/>
    <property type="match status" value="1"/>
</dbReference>
<dbReference type="PROSITE" id="PS50030">
    <property type="entry name" value="UBA"/>
    <property type="match status" value="1"/>
</dbReference>
<evidence type="ECO:0000313" key="3">
    <source>
        <dbReference type="Proteomes" id="UP000504603"/>
    </source>
</evidence>